<proteinExistence type="predicted"/>
<evidence type="ECO:0000313" key="2">
    <source>
        <dbReference type="Proteomes" id="UP000700732"/>
    </source>
</evidence>
<comment type="caution">
    <text evidence="1">The sequence shown here is derived from an EMBL/GenBank/DDBJ whole genome shotgun (WGS) entry which is preliminary data.</text>
</comment>
<gene>
    <name evidence="1" type="ORF">FH603_3067</name>
</gene>
<dbReference type="InterPro" id="IPR012349">
    <property type="entry name" value="Split_barrel_FMN-bd"/>
</dbReference>
<sequence>MYIPNQFQETDRTVLYQFIRDNPFALLVANGSTNEAPLATHLPIELHTDARGEWQLVGHLAKANPQSKRLGSETPALAVFSGPHAYISSSWYDHVNVPTWNYLSVQVTGLTRLLDSDETLELLRQQVDRYEVDSRCPVSVASMTEAYVRKEMRGVVAFSMQIGTIQGAAKLSQNRDDKNHAAIVDALTQQNDFNANRVAEEMIKRR</sequence>
<evidence type="ECO:0000313" key="1">
    <source>
        <dbReference type="EMBL" id="MBC3792553.1"/>
    </source>
</evidence>
<keyword evidence="2" id="KW-1185">Reference proteome</keyword>
<dbReference type="PANTHER" id="PTHR35802">
    <property type="entry name" value="PROTEASE SYNTHASE AND SPORULATION PROTEIN PAI 2"/>
    <property type="match status" value="1"/>
</dbReference>
<organism evidence="1 2">
    <name type="scientific">Spirosoma utsteinense</name>
    <dbReference type="NCBI Taxonomy" id="2585773"/>
    <lineage>
        <taxon>Bacteria</taxon>
        <taxon>Pseudomonadati</taxon>
        <taxon>Bacteroidota</taxon>
        <taxon>Cytophagia</taxon>
        <taxon>Cytophagales</taxon>
        <taxon>Cytophagaceae</taxon>
        <taxon>Spirosoma</taxon>
    </lineage>
</organism>
<reference evidence="1 2" key="1">
    <citation type="submission" date="2019-06" db="EMBL/GenBank/DDBJ databases">
        <title>Spirosoma utsteinense sp. nov. isolated from Antarctic ice-free soils.</title>
        <authorList>
            <person name="Tahon G."/>
        </authorList>
    </citation>
    <scope>NUCLEOTIDE SEQUENCE [LARGE SCALE GENOMIC DNA]</scope>
    <source>
        <strain evidence="1 2">LMG 31447</strain>
    </source>
</reference>
<dbReference type="Proteomes" id="UP000700732">
    <property type="component" value="Unassembled WGS sequence"/>
</dbReference>
<dbReference type="PANTHER" id="PTHR35802:SF1">
    <property type="entry name" value="PROTEASE SYNTHASE AND SPORULATION PROTEIN PAI 2"/>
    <property type="match status" value="1"/>
</dbReference>
<dbReference type="Gene3D" id="2.30.110.10">
    <property type="entry name" value="Electron Transport, Fmn-binding Protein, Chain A"/>
    <property type="match status" value="1"/>
</dbReference>
<dbReference type="EMBL" id="VFIA01000017">
    <property type="protein sequence ID" value="MBC3792553.1"/>
    <property type="molecule type" value="Genomic_DNA"/>
</dbReference>
<accession>A0ABR6W8R7</accession>
<dbReference type="Pfam" id="PF04299">
    <property type="entry name" value="FMN_bind_2"/>
    <property type="match status" value="1"/>
</dbReference>
<dbReference type="SUPFAM" id="SSF50475">
    <property type="entry name" value="FMN-binding split barrel"/>
    <property type="match status" value="1"/>
</dbReference>
<dbReference type="RefSeq" id="WP_186738325.1">
    <property type="nucleotide sequence ID" value="NZ_VFIA01000017.1"/>
</dbReference>
<dbReference type="InterPro" id="IPR007396">
    <property type="entry name" value="TR_PAI2-type"/>
</dbReference>
<name>A0ABR6W8R7_9BACT</name>
<protein>
    <submittedName>
        <fullName evidence="1">Transcriptional regulator</fullName>
    </submittedName>
</protein>
<dbReference type="PIRSF" id="PIRSF010372">
    <property type="entry name" value="PaiB"/>
    <property type="match status" value="1"/>
</dbReference>